<comment type="caution">
    <text evidence="2">The sequence shown here is derived from an EMBL/GenBank/DDBJ whole genome shotgun (WGS) entry which is preliminary data.</text>
</comment>
<feature type="compositionally biased region" description="Polar residues" evidence="1">
    <location>
        <begin position="50"/>
        <end position="62"/>
    </location>
</feature>
<feature type="compositionally biased region" description="Polar residues" evidence="1">
    <location>
        <begin position="103"/>
        <end position="115"/>
    </location>
</feature>
<feature type="compositionally biased region" description="Low complexity" evidence="1">
    <location>
        <begin position="72"/>
        <end position="84"/>
    </location>
</feature>
<evidence type="ECO:0000313" key="3">
    <source>
        <dbReference type="Proteomes" id="UP001161389"/>
    </source>
</evidence>
<feature type="compositionally biased region" description="Polar residues" evidence="1">
    <location>
        <begin position="1"/>
        <end position="10"/>
    </location>
</feature>
<reference evidence="2" key="2">
    <citation type="submission" date="2023-01" db="EMBL/GenBank/DDBJ databases">
        <title>Draft genome sequence of Litoribrevibacter albus strain NBRC 110071.</title>
        <authorList>
            <person name="Sun Q."/>
            <person name="Mori K."/>
        </authorList>
    </citation>
    <scope>NUCLEOTIDE SEQUENCE</scope>
    <source>
        <strain evidence="2">NBRC 110071</strain>
    </source>
</reference>
<dbReference type="EMBL" id="BSNM01000006">
    <property type="protein sequence ID" value="GLQ30503.1"/>
    <property type="molecule type" value="Genomic_DNA"/>
</dbReference>
<dbReference type="Proteomes" id="UP001161389">
    <property type="component" value="Unassembled WGS sequence"/>
</dbReference>
<evidence type="ECO:0000313" key="2">
    <source>
        <dbReference type="EMBL" id="GLQ30503.1"/>
    </source>
</evidence>
<feature type="compositionally biased region" description="Basic and acidic residues" evidence="1">
    <location>
        <begin position="120"/>
        <end position="132"/>
    </location>
</feature>
<proteinExistence type="predicted"/>
<organism evidence="2 3">
    <name type="scientific">Litoribrevibacter albus</name>
    <dbReference type="NCBI Taxonomy" id="1473156"/>
    <lineage>
        <taxon>Bacteria</taxon>
        <taxon>Pseudomonadati</taxon>
        <taxon>Pseudomonadota</taxon>
        <taxon>Gammaproteobacteria</taxon>
        <taxon>Oceanospirillales</taxon>
        <taxon>Oceanospirillaceae</taxon>
        <taxon>Litoribrevibacter</taxon>
    </lineage>
</organism>
<name>A0AA37S8M4_9GAMM</name>
<feature type="region of interest" description="Disordered" evidence="1">
    <location>
        <begin position="1"/>
        <end position="256"/>
    </location>
</feature>
<keyword evidence="3" id="KW-1185">Reference proteome</keyword>
<dbReference type="AlphaFoldDB" id="A0AA37S8M4"/>
<sequence length="256" mass="27890">MTTVTATTGINPLVQPLNTGEEEQRVANVTRNIEDNVVARAPEATDETSPRNNSQSTTQPQEELNRRDDPELQAQRQQLAEQNRTNNDDNEGTTRPPAPEESVTVTLSEPDQQPQAPALSREDLIAREDRENPNNQQAATEPESEPQPDTAAQNTNGQGPAQRNDLTDGDNLRAAQAENNAELERARAASAEASQSSASQSRVETRPEPPAETEEPNFNTSLAELDDEETAPNPRVASFLEQNAEQRVGVNLNAIA</sequence>
<reference evidence="2" key="1">
    <citation type="journal article" date="2014" name="Int. J. Syst. Evol. Microbiol.">
        <title>Complete genome sequence of Corynebacterium casei LMG S-19264T (=DSM 44701T), isolated from a smear-ripened cheese.</title>
        <authorList>
            <consortium name="US DOE Joint Genome Institute (JGI-PGF)"/>
            <person name="Walter F."/>
            <person name="Albersmeier A."/>
            <person name="Kalinowski J."/>
            <person name="Ruckert C."/>
        </authorList>
    </citation>
    <scope>NUCLEOTIDE SEQUENCE</scope>
    <source>
        <strain evidence="2">NBRC 110071</strain>
    </source>
</reference>
<accession>A0AA37S8M4</accession>
<feature type="compositionally biased region" description="Low complexity" evidence="1">
    <location>
        <begin position="188"/>
        <end position="202"/>
    </location>
</feature>
<protein>
    <submittedName>
        <fullName evidence="2">Uncharacterized protein</fullName>
    </submittedName>
</protein>
<evidence type="ECO:0000256" key="1">
    <source>
        <dbReference type="SAM" id="MobiDB-lite"/>
    </source>
</evidence>
<dbReference type="RefSeq" id="WP_284379488.1">
    <property type="nucleotide sequence ID" value="NZ_BSNM01000006.1"/>
</dbReference>
<feature type="compositionally biased region" description="Polar residues" evidence="1">
    <location>
        <begin position="150"/>
        <end position="161"/>
    </location>
</feature>
<gene>
    <name evidence="2" type="ORF">GCM10007876_09810</name>
</gene>